<protein>
    <submittedName>
        <fullName evidence="1">Uncharacterized protein</fullName>
    </submittedName>
</protein>
<dbReference type="EMBL" id="LIAE01010209">
    <property type="protein sequence ID" value="PAV65416.1"/>
    <property type="molecule type" value="Genomic_DNA"/>
</dbReference>
<evidence type="ECO:0000313" key="2">
    <source>
        <dbReference type="Proteomes" id="UP000218231"/>
    </source>
</evidence>
<dbReference type="Proteomes" id="UP000218231">
    <property type="component" value="Unassembled WGS sequence"/>
</dbReference>
<proteinExistence type="predicted"/>
<sequence>MVLVRNALLKLCLVRNALLGIIFGAQRLTWKNCGAQSPRRAEALRTKNFGAQRLTLALYTNLWIIPEISAPESWRYRNKPGYNYVREV</sequence>
<gene>
    <name evidence="1" type="ORF">WR25_19328</name>
</gene>
<comment type="caution">
    <text evidence="1">The sequence shown here is derived from an EMBL/GenBank/DDBJ whole genome shotgun (WGS) entry which is preliminary data.</text>
</comment>
<accession>A0A2A2JUI6</accession>
<keyword evidence="2" id="KW-1185">Reference proteome</keyword>
<name>A0A2A2JUI6_9BILA</name>
<reference evidence="1 2" key="1">
    <citation type="journal article" date="2017" name="Curr. Biol.">
        <title>Genome architecture and evolution of a unichromosomal asexual nematode.</title>
        <authorList>
            <person name="Fradin H."/>
            <person name="Zegar C."/>
            <person name="Gutwein M."/>
            <person name="Lucas J."/>
            <person name="Kovtun M."/>
            <person name="Corcoran D."/>
            <person name="Baugh L.R."/>
            <person name="Kiontke K."/>
            <person name="Gunsalus K."/>
            <person name="Fitch D.H."/>
            <person name="Piano F."/>
        </authorList>
    </citation>
    <scope>NUCLEOTIDE SEQUENCE [LARGE SCALE GENOMIC DNA]</scope>
    <source>
        <strain evidence="1">PF1309</strain>
    </source>
</reference>
<evidence type="ECO:0000313" key="1">
    <source>
        <dbReference type="EMBL" id="PAV65416.1"/>
    </source>
</evidence>
<organism evidence="1 2">
    <name type="scientific">Diploscapter pachys</name>
    <dbReference type="NCBI Taxonomy" id="2018661"/>
    <lineage>
        <taxon>Eukaryota</taxon>
        <taxon>Metazoa</taxon>
        <taxon>Ecdysozoa</taxon>
        <taxon>Nematoda</taxon>
        <taxon>Chromadorea</taxon>
        <taxon>Rhabditida</taxon>
        <taxon>Rhabditina</taxon>
        <taxon>Rhabditomorpha</taxon>
        <taxon>Rhabditoidea</taxon>
        <taxon>Rhabditidae</taxon>
        <taxon>Diploscapter</taxon>
    </lineage>
</organism>
<dbReference type="AlphaFoldDB" id="A0A2A2JUI6"/>